<reference evidence="2" key="1">
    <citation type="submission" date="2022-03" db="EMBL/GenBank/DDBJ databases">
        <authorList>
            <person name="Alioto T."/>
            <person name="Alioto T."/>
            <person name="Gomez Garrido J."/>
        </authorList>
    </citation>
    <scope>NUCLEOTIDE SEQUENCE</scope>
</reference>
<keyword evidence="3" id="KW-1185">Reference proteome</keyword>
<dbReference type="AlphaFoldDB" id="A0AAD1VV34"/>
<feature type="compositionally biased region" description="Basic residues" evidence="1">
    <location>
        <begin position="60"/>
        <end position="77"/>
    </location>
</feature>
<feature type="region of interest" description="Disordered" evidence="1">
    <location>
        <begin position="1"/>
        <end position="23"/>
    </location>
</feature>
<evidence type="ECO:0000256" key="1">
    <source>
        <dbReference type="SAM" id="MobiDB-lite"/>
    </source>
</evidence>
<name>A0AAD1VV34_PELCU</name>
<dbReference type="EMBL" id="OW240913">
    <property type="protein sequence ID" value="CAH2253775.1"/>
    <property type="molecule type" value="Genomic_DNA"/>
</dbReference>
<sequence>MADTPGPITRGLKMPRLEPAEPSTGWTVTLEAIIDRLWAMLSSNTQQTKTTQEPNTKTHASTKKRPAGLPKNRKKSCTHPTAAKQRKLQRQCYQLRRRAADGRLAQSCRGVPCTNTRMPVLHRTTKPLQGQHLCRLQLVISSPSDNIAPWQAAPKLDNSIYPVGIG</sequence>
<evidence type="ECO:0000313" key="2">
    <source>
        <dbReference type="EMBL" id="CAH2253775.1"/>
    </source>
</evidence>
<evidence type="ECO:0000313" key="3">
    <source>
        <dbReference type="Proteomes" id="UP001295444"/>
    </source>
</evidence>
<organism evidence="2 3">
    <name type="scientific">Pelobates cultripes</name>
    <name type="common">Western spadefoot toad</name>
    <dbReference type="NCBI Taxonomy" id="61616"/>
    <lineage>
        <taxon>Eukaryota</taxon>
        <taxon>Metazoa</taxon>
        <taxon>Chordata</taxon>
        <taxon>Craniata</taxon>
        <taxon>Vertebrata</taxon>
        <taxon>Euteleostomi</taxon>
        <taxon>Amphibia</taxon>
        <taxon>Batrachia</taxon>
        <taxon>Anura</taxon>
        <taxon>Pelobatoidea</taxon>
        <taxon>Pelobatidae</taxon>
        <taxon>Pelobates</taxon>
    </lineage>
</organism>
<feature type="compositionally biased region" description="Polar residues" evidence="1">
    <location>
        <begin position="45"/>
        <end position="59"/>
    </location>
</feature>
<gene>
    <name evidence="2" type="ORF">PECUL_23A030865</name>
</gene>
<feature type="region of interest" description="Disordered" evidence="1">
    <location>
        <begin position="45"/>
        <end position="83"/>
    </location>
</feature>
<proteinExistence type="predicted"/>
<dbReference type="Proteomes" id="UP001295444">
    <property type="component" value="Chromosome 02"/>
</dbReference>
<protein>
    <submittedName>
        <fullName evidence="2">Uncharacterized protein</fullName>
    </submittedName>
</protein>
<accession>A0AAD1VV34</accession>